<dbReference type="EMBL" id="BK015255">
    <property type="protein sequence ID" value="DAD98168.1"/>
    <property type="molecule type" value="Genomic_DNA"/>
</dbReference>
<accession>A0A8S5NVC8</accession>
<proteinExistence type="predicted"/>
<dbReference type="InterPro" id="IPR007119">
    <property type="entry name" value="Phage_tail_spike_N"/>
</dbReference>
<evidence type="ECO:0000313" key="1">
    <source>
        <dbReference type="EMBL" id="DAD98168.1"/>
    </source>
</evidence>
<protein>
    <submittedName>
        <fullName evidence="1">Tail protein</fullName>
    </submittedName>
</protein>
<dbReference type="NCBIfam" id="TIGR01665">
    <property type="entry name" value="put_anti_recept"/>
    <property type="match status" value="1"/>
</dbReference>
<reference evidence="1" key="1">
    <citation type="journal article" date="2021" name="Proc. Natl. Acad. Sci. U.S.A.">
        <title>A Catalog of Tens of Thousands of Viruses from Human Metagenomes Reveals Hidden Associations with Chronic Diseases.</title>
        <authorList>
            <person name="Tisza M.J."/>
            <person name="Buck C.B."/>
        </authorList>
    </citation>
    <scope>NUCLEOTIDE SEQUENCE</scope>
    <source>
        <strain evidence="1">Cte5Z19</strain>
    </source>
</reference>
<sequence>MNILGQASTALPEGLCIKNDKKTEEVEAGVGILEFDLCFTDDTREDAETWVKAGNYILRKSGDDQEFYTIIESEADIYKMKISIYAEDAGMDLLNETVSKYTADKAYPAKYYIEKFSYDSGFEVGLNEISDLSRKLSWDGETTASERLLSVATQFNAELSYSFEIEKLQIKHKYINLHRQRGNNNSIELRVNREIRNIIKKESVADLATGLSVTGGTPEGTEQPITLNGYKYDDGDIYISGTRLFSRSALAKWSRYLSEEGGNDVGHIMQTYSYDTTSQSELCNRAISKLKKICDVSVTYEVELVYLPKGIKIGDTVNVIDNDGKLYLSARIMSLVTSESNDEYTATLGNYSNIDNIKRYVPEDTEENDLSQEKTPQDDTDAMLVDHEYRITLLELGV</sequence>
<organism evidence="1">
    <name type="scientific">Myoviridae sp. cte5Z19</name>
    <dbReference type="NCBI Taxonomy" id="2825145"/>
    <lineage>
        <taxon>Viruses</taxon>
        <taxon>Duplodnaviria</taxon>
        <taxon>Heunggongvirae</taxon>
        <taxon>Uroviricota</taxon>
        <taxon>Caudoviricetes</taxon>
    </lineage>
</organism>
<name>A0A8S5NVC8_9CAUD</name>